<keyword evidence="1" id="KW-0732">Signal</keyword>
<accession>A0A067MSG8</accession>
<feature type="signal peptide" evidence="1">
    <location>
        <begin position="1"/>
        <end position="19"/>
    </location>
</feature>
<name>A0A067MSG8_BOTB1</name>
<sequence>MARHHLAVFACLAAKPLCAFLCGDLVDNDRLVIMHSKGIVACECLWPSLANHVVSSSILTWMWCYGKECVNDILGSIFS</sequence>
<dbReference type="Proteomes" id="UP000027195">
    <property type="component" value="Unassembled WGS sequence"/>
</dbReference>
<feature type="chain" id="PRO_5001641520" description="Secreted protein" evidence="1">
    <location>
        <begin position="20"/>
        <end position="79"/>
    </location>
</feature>
<evidence type="ECO:0000313" key="3">
    <source>
        <dbReference type="Proteomes" id="UP000027195"/>
    </source>
</evidence>
<evidence type="ECO:0000256" key="1">
    <source>
        <dbReference type="SAM" id="SignalP"/>
    </source>
</evidence>
<dbReference type="EMBL" id="KL198023">
    <property type="protein sequence ID" value="KDQ17650.1"/>
    <property type="molecule type" value="Genomic_DNA"/>
</dbReference>
<gene>
    <name evidence="2" type="ORF">BOTBODRAFT_579483</name>
</gene>
<dbReference type="HOGENOM" id="CLU_2605724_0_0_1"/>
<keyword evidence="3" id="KW-1185">Reference proteome</keyword>
<proteinExistence type="predicted"/>
<evidence type="ECO:0000313" key="2">
    <source>
        <dbReference type="EMBL" id="KDQ17650.1"/>
    </source>
</evidence>
<dbReference type="AlphaFoldDB" id="A0A067MSG8"/>
<dbReference type="InParanoid" id="A0A067MSG8"/>
<evidence type="ECO:0008006" key="4">
    <source>
        <dbReference type="Google" id="ProtNLM"/>
    </source>
</evidence>
<organism evidence="2 3">
    <name type="scientific">Botryobasidium botryosum (strain FD-172 SS1)</name>
    <dbReference type="NCBI Taxonomy" id="930990"/>
    <lineage>
        <taxon>Eukaryota</taxon>
        <taxon>Fungi</taxon>
        <taxon>Dikarya</taxon>
        <taxon>Basidiomycota</taxon>
        <taxon>Agaricomycotina</taxon>
        <taxon>Agaricomycetes</taxon>
        <taxon>Cantharellales</taxon>
        <taxon>Botryobasidiaceae</taxon>
        <taxon>Botryobasidium</taxon>
    </lineage>
</organism>
<reference evidence="3" key="1">
    <citation type="journal article" date="2014" name="Proc. Natl. Acad. Sci. U.S.A.">
        <title>Extensive sampling of basidiomycete genomes demonstrates inadequacy of the white-rot/brown-rot paradigm for wood decay fungi.</title>
        <authorList>
            <person name="Riley R."/>
            <person name="Salamov A.A."/>
            <person name="Brown D.W."/>
            <person name="Nagy L.G."/>
            <person name="Floudas D."/>
            <person name="Held B.W."/>
            <person name="Levasseur A."/>
            <person name="Lombard V."/>
            <person name="Morin E."/>
            <person name="Otillar R."/>
            <person name="Lindquist E.A."/>
            <person name="Sun H."/>
            <person name="LaButti K.M."/>
            <person name="Schmutz J."/>
            <person name="Jabbour D."/>
            <person name="Luo H."/>
            <person name="Baker S.E."/>
            <person name="Pisabarro A.G."/>
            <person name="Walton J.D."/>
            <person name="Blanchette R.A."/>
            <person name="Henrissat B."/>
            <person name="Martin F."/>
            <person name="Cullen D."/>
            <person name="Hibbett D.S."/>
            <person name="Grigoriev I.V."/>
        </authorList>
    </citation>
    <scope>NUCLEOTIDE SEQUENCE [LARGE SCALE GENOMIC DNA]</scope>
    <source>
        <strain evidence="3">FD-172 SS1</strain>
    </source>
</reference>
<protein>
    <recommendedName>
        <fullName evidence="4">Secreted protein</fullName>
    </recommendedName>
</protein>